<evidence type="ECO:0000313" key="2">
    <source>
        <dbReference type="EMBL" id="GER41560.1"/>
    </source>
</evidence>
<sequence>MFDILFGWRKASKCKKLIKMVRCRLKLVKNKRSCVWRQSRDDLAQLLKHGHHQIAFQRVEQVMRDESLIQVYDLLDLYCECLISRFPYIRKCRDCPNDINEAASTLIYSSARFAELPELMPIRKLLGERYGQRFVKTALELLPGNLVNLQIKDHHLLGKKVTDESKYRLLAEIGSDCMQQGPLLLEYDNNFASGAHHEDDDVEEFVYLPAKDQRLFVFRLFVNDEKECYGWPPEIYNNNNNSNINKFTGQEYYSDEDFQMPSEKEGEESVIEQQGLSLISFNCRHIHPKLPDYDELAEKFKALKRENQLGNTHSRRAVLEI</sequence>
<protein>
    <submittedName>
        <fullName evidence="2">Regulator of Vps4 activity in the MVB pathway protein</fullName>
    </submittedName>
</protein>
<dbReference type="GO" id="GO:0015031">
    <property type="term" value="P:protein transport"/>
    <property type="evidence" value="ECO:0007669"/>
    <property type="project" value="InterPro"/>
</dbReference>
<comment type="similarity">
    <text evidence="1">Belongs to the IST1 family.</text>
</comment>
<dbReference type="PANTHER" id="PTHR12161:SF44">
    <property type="entry name" value="REGULATOR OF VPS4 ACTIVITY IN THE MVB PATHWAY PROTEIN"/>
    <property type="match status" value="1"/>
</dbReference>
<dbReference type="PANTHER" id="PTHR12161">
    <property type="entry name" value="IST1 FAMILY MEMBER"/>
    <property type="match status" value="1"/>
</dbReference>
<dbReference type="InterPro" id="IPR005061">
    <property type="entry name" value="Ist1"/>
</dbReference>
<dbReference type="InterPro" id="IPR042277">
    <property type="entry name" value="IST1-like"/>
</dbReference>
<dbReference type="Pfam" id="PF03398">
    <property type="entry name" value="Ist1"/>
    <property type="match status" value="1"/>
</dbReference>
<reference evidence="3" key="1">
    <citation type="journal article" date="2019" name="Curr. Biol.">
        <title>Genome Sequence of Striga asiatica Provides Insight into the Evolution of Plant Parasitism.</title>
        <authorList>
            <person name="Yoshida S."/>
            <person name="Kim S."/>
            <person name="Wafula E.K."/>
            <person name="Tanskanen J."/>
            <person name="Kim Y.M."/>
            <person name="Honaas L."/>
            <person name="Yang Z."/>
            <person name="Spallek T."/>
            <person name="Conn C.E."/>
            <person name="Ichihashi Y."/>
            <person name="Cheong K."/>
            <person name="Cui S."/>
            <person name="Der J.P."/>
            <person name="Gundlach H."/>
            <person name="Jiao Y."/>
            <person name="Hori C."/>
            <person name="Ishida J.K."/>
            <person name="Kasahara H."/>
            <person name="Kiba T."/>
            <person name="Kim M.S."/>
            <person name="Koo N."/>
            <person name="Laohavisit A."/>
            <person name="Lee Y.H."/>
            <person name="Lumba S."/>
            <person name="McCourt P."/>
            <person name="Mortimer J.C."/>
            <person name="Mutuku J.M."/>
            <person name="Nomura T."/>
            <person name="Sasaki-Sekimoto Y."/>
            <person name="Seto Y."/>
            <person name="Wang Y."/>
            <person name="Wakatake T."/>
            <person name="Sakakibara H."/>
            <person name="Demura T."/>
            <person name="Yamaguchi S."/>
            <person name="Yoneyama K."/>
            <person name="Manabe R.I."/>
            <person name="Nelson D.C."/>
            <person name="Schulman A.H."/>
            <person name="Timko M.P."/>
            <person name="dePamphilis C.W."/>
            <person name="Choi D."/>
            <person name="Shirasu K."/>
        </authorList>
    </citation>
    <scope>NUCLEOTIDE SEQUENCE [LARGE SCALE GENOMIC DNA]</scope>
    <source>
        <strain evidence="3">cv. UVA1</strain>
    </source>
</reference>
<evidence type="ECO:0000313" key="3">
    <source>
        <dbReference type="Proteomes" id="UP000325081"/>
    </source>
</evidence>
<proteinExistence type="inferred from homology"/>
<accession>A0A5A7Q8N4</accession>
<dbReference type="Gene3D" id="1.20.1260.60">
    <property type="entry name" value="Vacuolar protein sorting-associated protein Ist1"/>
    <property type="match status" value="1"/>
</dbReference>
<evidence type="ECO:0000256" key="1">
    <source>
        <dbReference type="ARBA" id="ARBA00005536"/>
    </source>
</evidence>
<dbReference type="Proteomes" id="UP000325081">
    <property type="component" value="Unassembled WGS sequence"/>
</dbReference>
<dbReference type="AlphaFoldDB" id="A0A5A7Q8N4"/>
<organism evidence="2 3">
    <name type="scientific">Striga asiatica</name>
    <name type="common">Asiatic witchweed</name>
    <name type="synonym">Buchnera asiatica</name>
    <dbReference type="NCBI Taxonomy" id="4170"/>
    <lineage>
        <taxon>Eukaryota</taxon>
        <taxon>Viridiplantae</taxon>
        <taxon>Streptophyta</taxon>
        <taxon>Embryophyta</taxon>
        <taxon>Tracheophyta</taxon>
        <taxon>Spermatophyta</taxon>
        <taxon>Magnoliopsida</taxon>
        <taxon>eudicotyledons</taxon>
        <taxon>Gunneridae</taxon>
        <taxon>Pentapetalae</taxon>
        <taxon>asterids</taxon>
        <taxon>lamiids</taxon>
        <taxon>Lamiales</taxon>
        <taxon>Orobanchaceae</taxon>
        <taxon>Buchnereae</taxon>
        <taxon>Striga</taxon>
    </lineage>
</organism>
<dbReference type="EMBL" id="BKCP01006150">
    <property type="protein sequence ID" value="GER41560.1"/>
    <property type="molecule type" value="Genomic_DNA"/>
</dbReference>
<keyword evidence="3" id="KW-1185">Reference proteome</keyword>
<gene>
    <name evidence="2" type="ORF">STAS_18280</name>
</gene>
<name>A0A5A7Q8N4_STRAF</name>
<comment type="caution">
    <text evidence="2">The sequence shown here is derived from an EMBL/GenBank/DDBJ whole genome shotgun (WGS) entry which is preliminary data.</text>
</comment>
<dbReference type="FunFam" id="1.20.1260.60:FF:000002">
    <property type="entry name" value="Vacuolar protein sorting-associated protein IST1"/>
    <property type="match status" value="1"/>
</dbReference>
<dbReference type="OrthoDB" id="29853at2759"/>